<comment type="caution">
    <text evidence="5">The sequence shown here is derived from an EMBL/GenBank/DDBJ whole genome shotgun (WGS) entry which is preliminary data.</text>
</comment>
<protein>
    <recommendedName>
        <fullName evidence="4">BACK domain-containing protein</fullName>
    </recommendedName>
</protein>
<accession>A0A9N8EEY1</accession>
<reference evidence="5" key="1">
    <citation type="submission" date="2020-06" db="EMBL/GenBank/DDBJ databases">
        <authorList>
            <consortium name="Plant Systems Biology data submission"/>
        </authorList>
    </citation>
    <scope>NUCLEOTIDE SEQUENCE</scope>
    <source>
        <strain evidence="5">D6</strain>
    </source>
</reference>
<dbReference type="PANTHER" id="PTHR45632:SF3">
    <property type="entry name" value="KELCH-LIKE PROTEIN 32"/>
    <property type="match status" value="1"/>
</dbReference>
<feature type="region of interest" description="Disordered" evidence="3">
    <location>
        <begin position="1"/>
        <end position="22"/>
    </location>
</feature>
<evidence type="ECO:0000256" key="3">
    <source>
        <dbReference type="SAM" id="MobiDB-lite"/>
    </source>
</evidence>
<organism evidence="5 6">
    <name type="scientific">Seminavis robusta</name>
    <dbReference type="NCBI Taxonomy" id="568900"/>
    <lineage>
        <taxon>Eukaryota</taxon>
        <taxon>Sar</taxon>
        <taxon>Stramenopiles</taxon>
        <taxon>Ochrophyta</taxon>
        <taxon>Bacillariophyta</taxon>
        <taxon>Bacillariophyceae</taxon>
        <taxon>Bacillariophycidae</taxon>
        <taxon>Naviculales</taxon>
        <taxon>Naviculaceae</taxon>
        <taxon>Seminavis</taxon>
    </lineage>
</organism>
<keyword evidence="2" id="KW-0677">Repeat</keyword>
<evidence type="ECO:0000313" key="6">
    <source>
        <dbReference type="Proteomes" id="UP001153069"/>
    </source>
</evidence>
<proteinExistence type="predicted"/>
<dbReference type="InterPro" id="IPR011333">
    <property type="entry name" value="SKP1/BTB/POZ_sf"/>
</dbReference>
<dbReference type="SMART" id="SM00875">
    <property type="entry name" value="BACK"/>
    <property type="match status" value="1"/>
</dbReference>
<dbReference type="Gene3D" id="1.25.40.420">
    <property type="match status" value="1"/>
</dbReference>
<dbReference type="OrthoDB" id="6359816at2759"/>
<dbReference type="Gene3D" id="3.30.710.10">
    <property type="entry name" value="Potassium Channel Kv1.1, Chain A"/>
    <property type="match status" value="1"/>
</dbReference>
<dbReference type="EMBL" id="CAICTM010000843">
    <property type="protein sequence ID" value="CAB9517264.1"/>
    <property type="molecule type" value="Genomic_DNA"/>
</dbReference>
<dbReference type="PANTHER" id="PTHR45632">
    <property type="entry name" value="LD33804P"/>
    <property type="match status" value="1"/>
</dbReference>
<dbReference type="Pfam" id="PF07707">
    <property type="entry name" value="BACK"/>
    <property type="match status" value="1"/>
</dbReference>
<name>A0A9N8EEY1_9STRA</name>
<sequence>MTDSRRRSFVPPTSAGLPPIRPAPELLRSWSQRTEKLCQVKPSLISRHLSTEVADRHPGDWQNVYLQKLKELYQQQIGCDVAFQVGGDEAIVKAHRILLEIHRVTIVEPNNNSDDSQQQQQWIKVQDDFFKHHPNELRAVVAACYGFLLDPRMSDAIVQGGRDDCLQGIPQSPRLLLKGIAQYLCGSPSDWHESPQATTRERVKIMASPGASPDTELEWSIRGHAALLCAQSDLFCQVLMSDSPEEAPPTDADQEQGYSLPFYIVRVDSSKFTKDLMQELVASCYAASTTMTANSELSVESILYLIEGAAHFGIKAASLQCEGALAKRIDPSNLADMFQFARAHDAQRLRLDCHKYLCRNLLSIAKAGDDIVSKQDREQLHDMLQSDHVDASEQEILDMMWRWWHLNTTSISEEDAKELFALVRLAFVPSDSEIVQQLVEKNLVDEETLRLCRQFQTDEVFREKKIHTEPMYTPRQIEADEWKSSSTHSQNSSWAPPNFDMTAMNANLPS</sequence>
<evidence type="ECO:0000259" key="4">
    <source>
        <dbReference type="SMART" id="SM00875"/>
    </source>
</evidence>
<feature type="domain" description="BACK" evidence="4">
    <location>
        <begin position="334"/>
        <end position="439"/>
    </location>
</feature>
<keyword evidence="1" id="KW-0880">Kelch repeat</keyword>
<feature type="region of interest" description="Disordered" evidence="3">
    <location>
        <begin position="481"/>
        <end position="510"/>
    </location>
</feature>
<evidence type="ECO:0000256" key="1">
    <source>
        <dbReference type="ARBA" id="ARBA00022441"/>
    </source>
</evidence>
<gene>
    <name evidence="5" type="ORF">SEMRO_844_G209910.1</name>
</gene>
<feature type="compositionally biased region" description="Polar residues" evidence="3">
    <location>
        <begin position="484"/>
        <end position="495"/>
    </location>
</feature>
<keyword evidence="6" id="KW-1185">Reference proteome</keyword>
<evidence type="ECO:0000256" key="2">
    <source>
        <dbReference type="ARBA" id="ARBA00022737"/>
    </source>
</evidence>
<dbReference type="AlphaFoldDB" id="A0A9N8EEY1"/>
<dbReference type="InterPro" id="IPR011705">
    <property type="entry name" value="BACK"/>
</dbReference>
<dbReference type="Proteomes" id="UP001153069">
    <property type="component" value="Unassembled WGS sequence"/>
</dbReference>
<evidence type="ECO:0000313" key="5">
    <source>
        <dbReference type="EMBL" id="CAB9517264.1"/>
    </source>
</evidence>